<comment type="caution">
    <text evidence="2">The sequence shown here is derived from an EMBL/GenBank/DDBJ whole genome shotgun (WGS) entry which is preliminary data.</text>
</comment>
<protein>
    <submittedName>
        <fullName evidence="2">GNAT family N-acetyltransferase</fullName>
    </submittedName>
</protein>
<accession>A0A921DSC9</accession>
<dbReference type="InterPro" id="IPR000182">
    <property type="entry name" value="GNAT_dom"/>
</dbReference>
<dbReference type="AlphaFoldDB" id="A0A921DSC9"/>
<reference evidence="2" key="1">
    <citation type="journal article" date="2021" name="PeerJ">
        <title>Extensive microbial diversity within the chicken gut microbiome revealed by metagenomics and culture.</title>
        <authorList>
            <person name="Gilroy R."/>
            <person name="Ravi A."/>
            <person name="Getino M."/>
            <person name="Pursley I."/>
            <person name="Horton D.L."/>
            <person name="Alikhan N.F."/>
            <person name="Baker D."/>
            <person name="Gharbi K."/>
            <person name="Hall N."/>
            <person name="Watson M."/>
            <person name="Adriaenssens E.M."/>
            <person name="Foster-Nyarko E."/>
            <person name="Jarju S."/>
            <person name="Secka A."/>
            <person name="Antonio M."/>
            <person name="Oren A."/>
            <person name="Chaudhuri R.R."/>
            <person name="La Ragione R."/>
            <person name="Hildebrand F."/>
            <person name="Pallen M.J."/>
        </authorList>
    </citation>
    <scope>NUCLEOTIDE SEQUENCE</scope>
    <source>
        <strain evidence="2">ChiGjej2B2-19336</strain>
    </source>
</reference>
<organism evidence="2 3">
    <name type="scientific">Mailhella massiliensis</name>
    <dbReference type="NCBI Taxonomy" id="1903261"/>
    <lineage>
        <taxon>Bacteria</taxon>
        <taxon>Pseudomonadati</taxon>
        <taxon>Thermodesulfobacteriota</taxon>
        <taxon>Desulfovibrionia</taxon>
        <taxon>Desulfovibrionales</taxon>
        <taxon>Desulfovibrionaceae</taxon>
        <taxon>Mailhella</taxon>
    </lineage>
</organism>
<dbReference type="EMBL" id="DYZA01000207">
    <property type="protein sequence ID" value="HJD98001.1"/>
    <property type="molecule type" value="Genomic_DNA"/>
</dbReference>
<evidence type="ECO:0000313" key="3">
    <source>
        <dbReference type="Proteomes" id="UP000698963"/>
    </source>
</evidence>
<dbReference type="PANTHER" id="PTHR43792:SF1">
    <property type="entry name" value="N-ACETYLTRANSFERASE DOMAIN-CONTAINING PROTEIN"/>
    <property type="match status" value="1"/>
</dbReference>
<evidence type="ECO:0000259" key="1">
    <source>
        <dbReference type="PROSITE" id="PS51186"/>
    </source>
</evidence>
<evidence type="ECO:0000313" key="2">
    <source>
        <dbReference type="EMBL" id="HJD98001.1"/>
    </source>
</evidence>
<dbReference type="InterPro" id="IPR051531">
    <property type="entry name" value="N-acetyltransferase"/>
</dbReference>
<gene>
    <name evidence="2" type="ORF">K8W16_10205</name>
</gene>
<proteinExistence type="predicted"/>
<dbReference type="Pfam" id="PF13302">
    <property type="entry name" value="Acetyltransf_3"/>
    <property type="match status" value="1"/>
</dbReference>
<feature type="domain" description="N-acetyltransferase" evidence="1">
    <location>
        <begin position="8"/>
        <end position="174"/>
    </location>
</feature>
<dbReference type="PROSITE" id="PS51186">
    <property type="entry name" value="GNAT"/>
    <property type="match status" value="1"/>
</dbReference>
<sequence length="195" mass="22574">MILETPRIRLRPWKEDDLAPFRVLNADPTVMRFFPAPLTHEESDALAAALQERMKRQGFGLWALDIPGLTPFAGFVGLNVPAFKPSLVEIGWRLHKDFWGQGFATEAAALAMEAGFSLFQLKEICSFTATLNTPSERVMQRLGMEHRPEDDFDHPALPPEHRLARHVLYRMRIELWAVRKKRFPFLLEMRVHRED</sequence>
<dbReference type="InterPro" id="IPR016181">
    <property type="entry name" value="Acyl_CoA_acyltransferase"/>
</dbReference>
<dbReference type="PANTHER" id="PTHR43792">
    <property type="entry name" value="GNAT FAMILY, PUTATIVE (AFU_ORTHOLOGUE AFUA_3G00765)-RELATED-RELATED"/>
    <property type="match status" value="1"/>
</dbReference>
<dbReference type="Proteomes" id="UP000698963">
    <property type="component" value="Unassembled WGS sequence"/>
</dbReference>
<dbReference type="SUPFAM" id="SSF55729">
    <property type="entry name" value="Acyl-CoA N-acyltransferases (Nat)"/>
    <property type="match status" value="1"/>
</dbReference>
<reference evidence="2" key="2">
    <citation type="submission" date="2021-09" db="EMBL/GenBank/DDBJ databases">
        <authorList>
            <person name="Gilroy R."/>
        </authorList>
    </citation>
    <scope>NUCLEOTIDE SEQUENCE</scope>
    <source>
        <strain evidence="2">ChiGjej2B2-19336</strain>
    </source>
</reference>
<dbReference type="RefSeq" id="WP_304123282.1">
    <property type="nucleotide sequence ID" value="NZ_DYZA01000207.1"/>
</dbReference>
<dbReference type="GO" id="GO:0016747">
    <property type="term" value="F:acyltransferase activity, transferring groups other than amino-acyl groups"/>
    <property type="evidence" value="ECO:0007669"/>
    <property type="project" value="InterPro"/>
</dbReference>
<dbReference type="Gene3D" id="3.40.630.30">
    <property type="match status" value="1"/>
</dbReference>
<name>A0A921DSC9_9BACT</name>